<dbReference type="PANTHER" id="PTHR22893:SF91">
    <property type="entry name" value="NADPH DEHYDROGENASE 2-RELATED"/>
    <property type="match status" value="1"/>
</dbReference>
<dbReference type="Pfam" id="PF00724">
    <property type="entry name" value="Oxidored_FMN"/>
    <property type="match status" value="1"/>
</dbReference>
<dbReference type="CDD" id="cd02933">
    <property type="entry name" value="OYE_like_FMN"/>
    <property type="match status" value="1"/>
</dbReference>
<dbReference type="SUPFAM" id="SSF51395">
    <property type="entry name" value="FMN-linked oxidoreductases"/>
    <property type="match status" value="1"/>
</dbReference>
<evidence type="ECO:0000313" key="5">
    <source>
        <dbReference type="EMBL" id="SEJ49303.1"/>
    </source>
</evidence>
<dbReference type="InterPro" id="IPR001155">
    <property type="entry name" value="OxRdtase_FMN_N"/>
</dbReference>
<evidence type="ECO:0000256" key="3">
    <source>
        <dbReference type="ARBA" id="ARBA00023002"/>
    </source>
</evidence>
<dbReference type="GO" id="GO:0005829">
    <property type="term" value="C:cytosol"/>
    <property type="evidence" value="ECO:0007669"/>
    <property type="project" value="UniProtKB-ARBA"/>
</dbReference>
<evidence type="ECO:0000259" key="4">
    <source>
        <dbReference type="Pfam" id="PF00724"/>
    </source>
</evidence>
<keyword evidence="3" id="KW-0560">Oxidoreductase</keyword>
<comment type="similarity">
    <text evidence="2">Belongs to the NADH:flavin oxidoreductase/NADH oxidase family.</text>
</comment>
<organism evidence="5 6">
    <name type="scientific">Azotobacter beijerinckii</name>
    <dbReference type="NCBI Taxonomy" id="170623"/>
    <lineage>
        <taxon>Bacteria</taxon>
        <taxon>Pseudomonadati</taxon>
        <taxon>Pseudomonadota</taxon>
        <taxon>Gammaproteobacteria</taxon>
        <taxon>Pseudomonadales</taxon>
        <taxon>Pseudomonadaceae</taxon>
        <taxon>Azotobacter</taxon>
    </lineage>
</organism>
<accession>A0A1H6Z6W3</accession>
<evidence type="ECO:0000256" key="1">
    <source>
        <dbReference type="ARBA" id="ARBA00001917"/>
    </source>
</evidence>
<dbReference type="Proteomes" id="UP000199005">
    <property type="component" value="Unassembled WGS sequence"/>
</dbReference>
<feature type="domain" description="NADH:flavin oxidoreductase/NADH oxidase N-terminal" evidence="4">
    <location>
        <begin position="3"/>
        <end position="331"/>
    </location>
</feature>
<evidence type="ECO:0000256" key="2">
    <source>
        <dbReference type="ARBA" id="ARBA00005979"/>
    </source>
</evidence>
<dbReference type="InterPro" id="IPR045247">
    <property type="entry name" value="Oye-like"/>
</dbReference>
<dbReference type="Gene3D" id="3.20.20.70">
    <property type="entry name" value="Aldolase class I"/>
    <property type="match status" value="1"/>
</dbReference>
<dbReference type="STRING" id="170623.SAMN04244579_04582"/>
<protein>
    <submittedName>
        <fullName evidence="5">N-ethylmaleimide reductase</fullName>
    </submittedName>
</protein>
<dbReference type="GO" id="GO:0010181">
    <property type="term" value="F:FMN binding"/>
    <property type="evidence" value="ECO:0007669"/>
    <property type="project" value="InterPro"/>
</dbReference>
<proteinExistence type="inferred from homology"/>
<dbReference type="FunFam" id="3.20.20.70:FF:000059">
    <property type="entry name" value="N-ethylmaleimide reductase, FMN-linked"/>
    <property type="match status" value="1"/>
</dbReference>
<reference evidence="5 6" key="1">
    <citation type="submission" date="2016-10" db="EMBL/GenBank/DDBJ databases">
        <authorList>
            <person name="de Groot N.N."/>
        </authorList>
    </citation>
    <scope>NUCLEOTIDE SEQUENCE [LARGE SCALE GENOMIC DNA]</scope>
    <source>
        <strain evidence="5 6">DSM 1041</strain>
    </source>
</reference>
<dbReference type="EMBL" id="FNYO01000131">
    <property type="protein sequence ID" value="SEJ49303.1"/>
    <property type="molecule type" value="Genomic_DNA"/>
</dbReference>
<dbReference type="AlphaFoldDB" id="A0A1H6Z6W3"/>
<dbReference type="RefSeq" id="WP_090903064.1">
    <property type="nucleotide sequence ID" value="NZ_FNYO01000131.1"/>
</dbReference>
<sequence length="356" mass="38188">MSIFQPGELGSLALANRIVMAPLGRARSDVRSRSPLPRVATYYSQRASAGLIVSEATHVSPNSVSRPGGSAIHSAEQVEGWKAVTAAVHAAGGRIFQQLFHLGRKAHPACLPGNALPIAPSAIAAKGEAETPEGVKPFPVPRAVERAEIPALVEEFRQAARNALLAGFDGVEIHAANGYLVDQFLRDGSNRRRDDYGGSVPNRARFLLEIVDALIGVFGPGRIGVRISPHFTLDGIGDSDPAALYAHVAEQLQARGIAYLHLIEPDSIEPARRLAPRLRQLFRGALILAGEFDRASAIRALGQGRADFVAFGRLFIANPDLVERLRREAPLNTPGEATFYSGGDHGYINYPFLAAH</sequence>
<gene>
    <name evidence="5" type="ORF">SAMN04244579_04582</name>
</gene>
<evidence type="ECO:0000313" key="6">
    <source>
        <dbReference type="Proteomes" id="UP000199005"/>
    </source>
</evidence>
<dbReference type="PANTHER" id="PTHR22893">
    <property type="entry name" value="NADH OXIDOREDUCTASE-RELATED"/>
    <property type="match status" value="1"/>
</dbReference>
<dbReference type="InterPro" id="IPR013785">
    <property type="entry name" value="Aldolase_TIM"/>
</dbReference>
<dbReference type="GO" id="GO:0016628">
    <property type="term" value="F:oxidoreductase activity, acting on the CH-CH group of donors, NAD or NADP as acceptor"/>
    <property type="evidence" value="ECO:0007669"/>
    <property type="project" value="UniProtKB-ARBA"/>
</dbReference>
<name>A0A1H6Z6W3_9GAMM</name>
<comment type="cofactor">
    <cofactor evidence="1">
        <name>FMN</name>
        <dbReference type="ChEBI" id="CHEBI:58210"/>
    </cofactor>
</comment>